<evidence type="ECO:0000313" key="2">
    <source>
        <dbReference type="EMBL" id="ROH80707.1"/>
    </source>
</evidence>
<dbReference type="EMBL" id="RJUJ01000007">
    <property type="protein sequence ID" value="ROH80707.1"/>
    <property type="molecule type" value="Genomic_DNA"/>
</dbReference>
<evidence type="ECO:0000313" key="1">
    <source>
        <dbReference type="EMBL" id="RAT35665.1"/>
    </source>
</evidence>
<reference evidence="2 4" key="2">
    <citation type="submission" date="2018-10" db="EMBL/GenBank/DDBJ databases">
        <title>New species genome.</title>
        <authorList>
            <person name="Li Y."/>
        </authorList>
    </citation>
    <scope>NUCLEOTIDE SEQUENCE [LARGE SCALE GENOMIC DNA]</scope>
    <source>
        <strain evidence="2 4">L6_4B</strain>
    </source>
</reference>
<gene>
    <name evidence="1" type="ORF">AU492_06080</name>
    <name evidence="2" type="ORF">EC392_09225</name>
</gene>
<name>A0A3N0UJL1_9GAMM</name>
<sequence>MFADLKVAYATLRSAMTLTLDSNWITAEHPKALLKRSHIITNHADSTSRKIQLCFMLLSQHYKVISTREVAFKSSLMPN</sequence>
<accession>A0A3N0UJL1</accession>
<reference evidence="1 3" key="1">
    <citation type="submission" date="2016-02" db="EMBL/GenBank/DDBJ databases">
        <title>Species-wide whole genome sequencing reveals diversity, host range in Lonsdalea quercina.</title>
        <authorList>
            <person name="Li Y."/>
        </authorList>
    </citation>
    <scope>NUCLEOTIDE SEQUENCE [LARGE SCALE GENOMIC DNA]</scope>
    <source>
        <strain evidence="1 3">CFCC 12721</strain>
    </source>
</reference>
<keyword evidence="3" id="KW-1185">Reference proteome</keyword>
<organism evidence="2 4">
    <name type="scientific">Lonsdalea populi</name>
    <dbReference type="NCBI Taxonomy" id="1172565"/>
    <lineage>
        <taxon>Bacteria</taxon>
        <taxon>Pseudomonadati</taxon>
        <taxon>Pseudomonadota</taxon>
        <taxon>Gammaproteobacteria</taxon>
        <taxon>Enterobacterales</taxon>
        <taxon>Pectobacteriaceae</taxon>
        <taxon>Lonsdalea</taxon>
    </lineage>
</organism>
<dbReference type="Proteomes" id="UP000250186">
    <property type="component" value="Unassembled WGS sequence"/>
</dbReference>
<proteinExistence type="predicted"/>
<evidence type="ECO:0000313" key="3">
    <source>
        <dbReference type="Proteomes" id="UP000250186"/>
    </source>
</evidence>
<dbReference type="AlphaFoldDB" id="A0A3N0UJL1"/>
<comment type="caution">
    <text evidence="2">The sequence shown here is derived from an EMBL/GenBank/DDBJ whole genome shotgun (WGS) entry which is preliminary data.</text>
</comment>
<dbReference type="EMBL" id="LUSW01000010">
    <property type="protein sequence ID" value="RAT35665.1"/>
    <property type="molecule type" value="Genomic_DNA"/>
</dbReference>
<evidence type="ECO:0000313" key="4">
    <source>
        <dbReference type="Proteomes" id="UP000274511"/>
    </source>
</evidence>
<protein>
    <submittedName>
        <fullName evidence="2">Uncharacterized protein</fullName>
    </submittedName>
</protein>
<dbReference type="Proteomes" id="UP000274511">
    <property type="component" value="Unassembled WGS sequence"/>
</dbReference>